<keyword evidence="2" id="KW-0479">Metal-binding</keyword>
<keyword evidence="5" id="KW-0411">Iron-sulfur</keyword>
<dbReference type="Pfam" id="PF19112">
    <property type="entry name" value="VanA_C"/>
    <property type="match status" value="1"/>
</dbReference>
<sequence length="346" mass="38805">MFLRNCWYVAAWDHEVADLLVPTRILGEDIVLYRRTDGVVAALEDACPHRKLPLSMGRIKGDTVECGYHGLTFDSTGTCTRVPGAEKIPHVACVRSYPIAERYGLLWVWMGEAAKADPALIFAVDHWGDPAWGVNRGESMSLDCNYLYMTDNLLDPSHVSWVHQSSFGGVQAMEDAPLETTVGADGVTVWRWVVDAAPAPFYAPFLKFSGNCDRKQHYEVRYPSNAIIKAIFVPARTGGEGKPLHDDVFLMDSYNFMTPVDENQTKYYWFQMRNFAPDDLEVSRQFATSVRGAFDEDRVVLNAVHKGMANKHTPNLDLKIDVGPLRFRRNLAKLIASESQQLAAAE</sequence>
<dbReference type="PANTHER" id="PTHR21266:SF60">
    <property type="entry name" value="3-KETOSTEROID-9-ALPHA-MONOOXYGENASE, OXYGENASE COMPONENT"/>
    <property type="match status" value="1"/>
</dbReference>
<accession>A0ABW4WH67</accession>
<evidence type="ECO:0000256" key="1">
    <source>
        <dbReference type="ARBA" id="ARBA00022714"/>
    </source>
</evidence>
<keyword evidence="8" id="KW-1185">Reference proteome</keyword>
<proteinExistence type="predicted"/>
<dbReference type="SUPFAM" id="SSF50022">
    <property type="entry name" value="ISP domain"/>
    <property type="match status" value="1"/>
</dbReference>
<dbReference type="PANTHER" id="PTHR21266">
    <property type="entry name" value="IRON-SULFUR DOMAIN CONTAINING PROTEIN"/>
    <property type="match status" value="1"/>
</dbReference>
<dbReference type="PROSITE" id="PS51296">
    <property type="entry name" value="RIESKE"/>
    <property type="match status" value="1"/>
</dbReference>
<reference evidence="8" key="1">
    <citation type="journal article" date="2019" name="Int. J. Syst. Evol. Microbiol.">
        <title>The Global Catalogue of Microorganisms (GCM) 10K type strain sequencing project: providing services to taxonomists for standard genome sequencing and annotation.</title>
        <authorList>
            <consortium name="The Broad Institute Genomics Platform"/>
            <consortium name="The Broad Institute Genome Sequencing Center for Infectious Disease"/>
            <person name="Wu L."/>
            <person name="Ma J."/>
        </authorList>
    </citation>
    <scope>NUCLEOTIDE SEQUENCE [LARGE SCALE GENOMIC DNA]</scope>
    <source>
        <strain evidence="8">CGMCC 1.16226</strain>
    </source>
</reference>
<dbReference type="InterPro" id="IPR017941">
    <property type="entry name" value="Rieske_2Fe-2S"/>
</dbReference>
<feature type="domain" description="Rieske" evidence="6">
    <location>
        <begin position="7"/>
        <end position="108"/>
    </location>
</feature>
<keyword evidence="3" id="KW-0560">Oxidoreductase</keyword>
<dbReference type="EMBL" id="JBHUGY010000034">
    <property type="protein sequence ID" value="MFD2055764.1"/>
    <property type="molecule type" value="Genomic_DNA"/>
</dbReference>
<evidence type="ECO:0000256" key="3">
    <source>
        <dbReference type="ARBA" id="ARBA00023002"/>
    </source>
</evidence>
<dbReference type="InterPro" id="IPR036922">
    <property type="entry name" value="Rieske_2Fe-2S_sf"/>
</dbReference>
<dbReference type="RefSeq" id="WP_379022313.1">
    <property type="nucleotide sequence ID" value="NZ_JBHUGY010000034.1"/>
</dbReference>
<organism evidence="7 8">
    <name type="scientific">Mesorhizobium calcicola</name>
    <dbReference type="NCBI Taxonomy" id="1300310"/>
    <lineage>
        <taxon>Bacteria</taxon>
        <taxon>Pseudomonadati</taxon>
        <taxon>Pseudomonadota</taxon>
        <taxon>Alphaproteobacteria</taxon>
        <taxon>Hyphomicrobiales</taxon>
        <taxon>Phyllobacteriaceae</taxon>
        <taxon>Mesorhizobium</taxon>
    </lineage>
</organism>
<comment type="caution">
    <text evidence="7">The sequence shown here is derived from an EMBL/GenBank/DDBJ whole genome shotgun (WGS) entry which is preliminary data.</text>
</comment>
<dbReference type="InterPro" id="IPR050584">
    <property type="entry name" value="Cholesterol_7-desaturase"/>
</dbReference>
<dbReference type="Gene3D" id="2.102.10.10">
    <property type="entry name" value="Rieske [2Fe-2S] iron-sulphur domain"/>
    <property type="match status" value="1"/>
</dbReference>
<name>A0ABW4WH67_9HYPH</name>
<dbReference type="Pfam" id="PF00355">
    <property type="entry name" value="Rieske"/>
    <property type="match status" value="1"/>
</dbReference>
<protein>
    <submittedName>
        <fullName evidence="7">Rieske 2Fe-2S domain-containing protein</fullName>
    </submittedName>
</protein>
<evidence type="ECO:0000256" key="2">
    <source>
        <dbReference type="ARBA" id="ARBA00022723"/>
    </source>
</evidence>
<dbReference type="SUPFAM" id="SSF55961">
    <property type="entry name" value="Bet v1-like"/>
    <property type="match status" value="1"/>
</dbReference>
<dbReference type="InterPro" id="IPR044043">
    <property type="entry name" value="VanA_C_cat"/>
</dbReference>
<evidence type="ECO:0000256" key="4">
    <source>
        <dbReference type="ARBA" id="ARBA00023004"/>
    </source>
</evidence>
<keyword evidence="1" id="KW-0001">2Fe-2S</keyword>
<evidence type="ECO:0000256" key="5">
    <source>
        <dbReference type="ARBA" id="ARBA00023014"/>
    </source>
</evidence>
<gene>
    <name evidence="7" type="ORF">ACFSQT_22685</name>
</gene>
<dbReference type="Proteomes" id="UP001597349">
    <property type="component" value="Unassembled WGS sequence"/>
</dbReference>
<evidence type="ECO:0000313" key="7">
    <source>
        <dbReference type="EMBL" id="MFD2055764.1"/>
    </source>
</evidence>
<evidence type="ECO:0000259" key="6">
    <source>
        <dbReference type="PROSITE" id="PS51296"/>
    </source>
</evidence>
<dbReference type="CDD" id="cd08878">
    <property type="entry name" value="RHO_alpha_C_DMO-like"/>
    <property type="match status" value="1"/>
</dbReference>
<keyword evidence="4" id="KW-0408">Iron</keyword>
<dbReference type="Gene3D" id="3.90.380.10">
    <property type="entry name" value="Naphthalene 1,2-dioxygenase Alpha Subunit, Chain A, domain 1"/>
    <property type="match status" value="1"/>
</dbReference>
<evidence type="ECO:0000313" key="8">
    <source>
        <dbReference type="Proteomes" id="UP001597349"/>
    </source>
</evidence>